<protein>
    <submittedName>
        <fullName evidence="10">Fumarylacetoacetate hydrolase</fullName>
    </submittedName>
</protein>
<feature type="transmembrane region" description="Helical" evidence="8">
    <location>
        <begin position="577"/>
        <end position="597"/>
    </location>
</feature>
<dbReference type="SUPFAM" id="SSF63433">
    <property type="entry name" value="Fumarylacetoacetate hydrolase, FAH, N-terminal domain"/>
    <property type="match status" value="1"/>
</dbReference>
<dbReference type="GO" id="GO:0022857">
    <property type="term" value="F:transmembrane transporter activity"/>
    <property type="evidence" value="ECO:0007669"/>
    <property type="project" value="InterPro"/>
</dbReference>
<dbReference type="EMBL" id="LYCR01000001">
    <property type="protein sequence ID" value="OGM51018.1"/>
    <property type="molecule type" value="Genomic_DNA"/>
</dbReference>
<feature type="transmembrane region" description="Helical" evidence="8">
    <location>
        <begin position="519"/>
        <end position="540"/>
    </location>
</feature>
<accession>A0A1F8AI92</accession>
<dbReference type="Pfam" id="PF01557">
    <property type="entry name" value="FAA_hydrolase"/>
    <property type="match status" value="1"/>
</dbReference>
<dbReference type="Proteomes" id="UP000179179">
    <property type="component" value="Unassembled WGS sequence"/>
</dbReference>
<keyword evidence="7 8" id="KW-0472">Membrane</keyword>
<feature type="transmembrane region" description="Helical" evidence="8">
    <location>
        <begin position="547"/>
        <end position="565"/>
    </location>
</feature>
<name>A0A1F8AI92_9EURO</name>
<organism evidence="10 11">
    <name type="scientific">Aspergillus bombycis</name>
    <dbReference type="NCBI Taxonomy" id="109264"/>
    <lineage>
        <taxon>Eukaryota</taxon>
        <taxon>Fungi</taxon>
        <taxon>Dikarya</taxon>
        <taxon>Ascomycota</taxon>
        <taxon>Pezizomycotina</taxon>
        <taxon>Eurotiomycetes</taxon>
        <taxon>Eurotiomycetidae</taxon>
        <taxon>Eurotiales</taxon>
        <taxon>Aspergillaceae</taxon>
        <taxon>Aspergillus</taxon>
    </lineage>
</organism>
<dbReference type="Gene3D" id="1.20.1250.20">
    <property type="entry name" value="MFS general substrate transporter like domains"/>
    <property type="match status" value="2"/>
</dbReference>
<dbReference type="InterPro" id="IPR036259">
    <property type="entry name" value="MFS_trans_sf"/>
</dbReference>
<feature type="transmembrane region" description="Helical" evidence="8">
    <location>
        <begin position="807"/>
        <end position="826"/>
    </location>
</feature>
<feature type="domain" description="Major facilitator superfamily (MFS) profile" evidence="9">
    <location>
        <begin position="481"/>
        <end position="897"/>
    </location>
</feature>
<evidence type="ECO:0000256" key="6">
    <source>
        <dbReference type="ARBA" id="ARBA00022989"/>
    </source>
</evidence>
<dbReference type="PANTHER" id="PTHR43791:SF53">
    <property type="entry name" value="MAJOR FACILITATOR SUPERFAMILY (MFS) PROFILE DOMAIN-CONTAINING PROTEIN"/>
    <property type="match status" value="1"/>
</dbReference>
<dbReference type="InterPro" id="IPR020846">
    <property type="entry name" value="MFS_dom"/>
</dbReference>
<dbReference type="GO" id="GO:0004334">
    <property type="term" value="F:fumarylacetoacetase activity"/>
    <property type="evidence" value="ECO:0007669"/>
    <property type="project" value="InterPro"/>
</dbReference>
<evidence type="ECO:0000313" key="10">
    <source>
        <dbReference type="EMBL" id="OGM51018.1"/>
    </source>
</evidence>
<dbReference type="InterPro" id="IPR036663">
    <property type="entry name" value="Fumarylacetoacetase_C_sf"/>
</dbReference>
<dbReference type="Gene3D" id="2.30.30.230">
    <property type="entry name" value="Fumarylacetoacetase, N-terminal domain"/>
    <property type="match status" value="1"/>
</dbReference>
<dbReference type="PROSITE" id="PS50850">
    <property type="entry name" value="MFS"/>
    <property type="match status" value="1"/>
</dbReference>
<comment type="subcellular location">
    <subcellularLocation>
        <location evidence="1">Membrane</location>
        <topology evidence="1">Multi-pass membrane protein</topology>
    </subcellularLocation>
</comment>
<dbReference type="STRING" id="109264.A0A1F8AI92"/>
<comment type="similarity">
    <text evidence="2">Belongs to the major facilitator superfamily.</text>
</comment>
<dbReference type="PANTHER" id="PTHR43791">
    <property type="entry name" value="PERMEASE-RELATED"/>
    <property type="match status" value="1"/>
</dbReference>
<dbReference type="InterPro" id="IPR036462">
    <property type="entry name" value="Fumarylacetoacetase_N_sf"/>
</dbReference>
<feature type="transmembrane region" description="Helical" evidence="8">
    <location>
        <begin position="751"/>
        <end position="768"/>
    </location>
</feature>
<dbReference type="OrthoDB" id="9971669at2759"/>
<dbReference type="Pfam" id="PF07690">
    <property type="entry name" value="MFS_1"/>
    <property type="match status" value="1"/>
</dbReference>
<evidence type="ECO:0000259" key="9">
    <source>
        <dbReference type="PROSITE" id="PS50850"/>
    </source>
</evidence>
<feature type="transmembrane region" description="Helical" evidence="8">
    <location>
        <begin position="609"/>
        <end position="631"/>
    </location>
</feature>
<keyword evidence="4" id="KW-0813">Transport</keyword>
<feature type="transmembrane region" description="Helical" evidence="8">
    <location>
        <begin position="870"/>
        <end position="892"/>
    </location>
</feature>
<keyword evidence="6 8" id="KW-1133">Transmembrane helix</keyword>
<dbReference type="InterPro" id="IPR011234">
    <property type="entry name" value="Fumarylacetoacetase-like_C"/>
</dbReference>
<evidence type="ECO:0000256" key="2">
    <source>
        <dbReference type="ARBA" id="ARBA00008335"/>
    </source>
</evidence>
<feature type="transmembrane region" description="Helical" evidence="8">
    <location>
        <begin position="775"/>
        <end position="795"/>
    </location>
</feature>
<keyword evidence="11" id="KW-1185">Reference proteome</keyword>
<feature type="transmembrane region" description="Helical" evidence="8">
    <location>
        <begin position="710"/>
        <end position="731"/>
    </location>
</feature>
<evidence type="ECO:0000256" key="1">
    <source>
        <dbReference type="ARBA" id="ARBA00004141"/>
    </source>
</evidence>
<dbReference type="InterPro" id="IPR015377">
    <property type="entry name" value="Fumarylacetoacetase_N"/>
</dbReference>
<dbReference type="FunFam" id="1.20.1250.20:FF:000018">
    <property type="entry name" value="MFS transporter permease"/>
    <property type="match status" value="1"/>
</dbReference>
<keyword evidence="5 8" id="KW-0812">Transmembrane</keyword>
<dbReference type="SUPFAM" id="SSF103473">
    <property type="entry name" value="MFS general substrate transporter"/>
    <property type="match status" value="1"/>
</dbReference>
<dbReference type="FunFam" id="1.20.1250.20:FF:000013">
    <property type="entry name" value="MFS general substrate transporter"/>
    <property type="match status" value="1"/>
</dbReference>
<dbReference type="AlphaFoldDB" id="A0A1F8AI92"/>
<evidence type="ECO:0000256" key="4">
    <source>
        <dbReference type="ARBA" id="ARBA00022448"/>
    </source>
</evidence>
<comment type="similarity">
    <text evidence="3">Belongs to the FAH family.</text>
</comment>
<dbReference type="Pfam" id="PF09298">
    <property type="entry name" value="FAA_hydrolase_N"/>
    <property type="match status" value="1"/>
</dbReference>
<keyword evidence="10" id="KW-0378">Hydrolase</keyword>
<dbReference type="GO" id="GO:0009072">
    <property type="term" value="P:aromatic amino acid metabolic process"/>
    <property type="evidence" value="ECO:0007669"/>
    <property type="project" value="InterPro"/>
</dbReference>
<dbReference type="RefSeq" id="XP_022394735.1">
    <property type="nucleotide sequence ID" value="XM_022527206.1"/>
</dbReference>
<reference evidence="10 11" key="1">
    <citation type="journal article" date="2016" name="Genome Biol. Evol.">
        <title>Draft genome sequence of an aflatoxigenic Aspergillus species, A. bombycis.</title>
        <authorList>
            <person name="Moore G.G."/>
            <person name="Mack B.M."/>
            <person name="Beltz S.B."/>
            <person name="Gilbert M.K."/>
        </authorList>
    </citation>
    <scope>NUCLEOTIDE SEQUENCE [LARGE SCALE GENOMIC DNA]</scope>
    <source>
        <strain evidence="11">NRRL 26010</strain>
    </source>
</reference>
<evidence type="ECO:0000256" key="7">
    <source>
        <dbReference type="ARBA" id="ARBA00023136"/>
    </source>
</evidence>
<dbReference type="GeneID" id="34443466"/>
<feature type="transmembrane region" description="Helical" evidence="8">
    <location>
        <begin position="643"/>
        <end position="662"/>
    </location>
</feature>
<feature type="transmembrane region" description="Helical" evidence="8">
    <location>
        <begin position="838"/>
        <end position="858"/>
    </location>
</feature>
<dbReference type="GO" id="GO:0016020">
    <property type="term" value="C:membrane"/>
    <property type="evidence" value="ECO:0007669"/>
    <property type="project" value="UniProtKB-SubCell"/>
</dbReference>
<proteinExistence type="inferred from homology"/>
<comment type="caution">
    <text evidence="10">The sequence shown here is derived from an EMBL/GenBank/DDBJ whole genome shotgun (WGS) entry which is preliminary data.</text>
</comment>
<sequence>MKTTTPFPLENLPYGVVSTPDDPTPRCATAWTDYAIDLGRLQRDGFFNSIPGMIDGAFSKPALNVFASTPQSTQAEVRARLVRFLAGASEAPKEKYFLPLSQVTNHLPMETANFSDFYCSLEHAKNCSKIMGLEVNRNWYYIPSVYNGRTSSLRVSGQPVRRPWGVISEPGASSPATWSRSKRLDFELEMGVFLSKPLRAGQILDMRNAREHVFGFVILNDWSARDIQGFEMAPLGPFHSKGFGTTISPWIVTIDALSPVECPVSIPQSPPPLPHLAWKGNHSHATWDIELSARILRKGKTYHITSTNLKDLYWTPYQQLTHLASAGEGLSTGDLFGTGTISNDRLNGVGEKSGLACLLERALPENRLACMEIDSLEYLEDGDEVIMEGWCLHPETGRHFGFGECRAVIVPALDLRDICDPNQCICSSLASRIMDVKGEAGGNAQREIVKDTKVVLGATDERILLDETESQTVVRKFDMRLLTLFTVINLFSFIDRVNIGNARLLGLEKDLGLSGLRFNIALMCLFVSYCAVELPSNILCKIVGGHIYIPTLVLCFGIITMLTSLVEKKGGLYACRFLLGVFEGGISPGLVFMLALFYRRHELGVRTSIYISASSASGAFGGLLAIGLSRIPPWGLIHTWKNIYFFEGLVSVILAVIAFICIPSGPESARFLTESQKRIAVDRMRIDSAGTTEHSRTKFRHVVQGLTTPPVLFCAFGFFFGNTCAQSFSLFSPSIISAMGYSKELAQLLSVGPYAAACVISIVVGYISDRYQSRGWMIFAIVPFGIAGMGLLEFLPASKPGAKYGALYLAVPGINSFLPLWLAWAVNNAATPTVKAASSGLVFTVGSLGGILAPWVYLPGDAPNYRTGHTIMFSFLFGSWAMCIGLIVYIKWENRVREMGKRDGVLEGLGPEEQLELSSRHPAFRYAV</sequence>
<evidence type="ECO:0000256" key="8">
    <source>
        <dbReference type="SAM" id="Phobius"/>
    </source>
</evidence>
<dbReference type="SUPFAM" id="SSF56529">
    <property type="entry name" value="FAH"/>
    <property type="match status" value="1"/>
</dbReference>
<dbReference type="InterPro" id="IPR011701">
    <property type="entry name" value="MFS"/>
</dbReference>
<evidence type="ECO:0000256" key="5">
    <source>
        <dbReference type="ARBA" id="ARBA00022692"/>
    </source>
</evidence>
<evidence type="ECO:0000313" key="11">
    <source>
        <dbReference type="Proteomes" id="UP000179179"/>
    </source>
</evidence>
<evidence type="ECO:0000256" key="3">
    <source>
        <dbReference type="ARBA" id="ARBA00010211"/>
    </source>
</evidence>
<dbReference type="Gene3D" id="3.90.850.10">
    <property type="entry name" value="Fumarylacetoacetase-like, C-terminal domain"/>
    <property type="match status" value="1"/>
</dbReference>
<gene>
    <name evidence="10" type="ORF">ABOM_000076</name>
</gene>